<accession>A0ABZ1LJ59</accession>
<organism evidence="1 2">
    <name type="scientific">Streptomyces zaomyceticus</name>
    <dbReference type="NCBI Taxonomy" id="68286"/>
    <lineage>
        <taxon>Bacteria</taxon>
        <taxon>Bacillati</taxon>
        <taxon>Actinomycetota</taxon>
        <taxon>Actinomycetes</taxon>
        <taxon>Kitasatosporales</taxon>
        <taxon>Streptomycetaceae</taxon>
        <taxon>Streptomyces</taxon>
    </lineage>
</organism>
<name>A0ABZ1LJ59_9ACTN</name>
<keyword evidence="2" id="KW-1185">Reference proteome</keyword>
<evidence type="ECO:0000313" key="2">
    <source>
        <dbReference type="Proteomes" id="UP001622594"/>
    </source>
</evidence>
<protein>
    <submittedName>
        <fullName evidence="1">Uncharacterized protein</fullName>
    </submittedName>
</protein>
<dbReference type="EMBL" id="CP108188">
    <property type="protein sequence ID" value="WTR73794.1"/>
    <property type="molecule type" value="Genomic_DNA"/>
</dbReference>
<evidence type="ECO:0000313" key="1">
    <source>
        <dbReference type="EMBL" id="WTR73794.1"/>
    </source>
</evidence>
<dbReference type="RefSeq" id="WP_406336591.1">
    <property type="nucleotide sequence ID" value="NZ_CP108188.1"/>
</dbReference>
<proteinExistence type="predicted"/>
<gene>
    <name evidence="1" type="ORF">OG814_33170</name>
</gene>
<reference evidence="1 2" key="1">
    <citation type="submission" date="2022-10" db="EMBL/GenBank/DDBJ databases">
        <title>The complete genomes of actinobacterial strains from the NBC collection.</title>
        <authorList>
            <person name="Joergensen T.S."/>
            <person name="Alvarez Arevalo M."/>
            <person name="Sterndorff E.B."/>
            <person name="Faurdal D."/>
            <person name="Vuksanovic O."/>
            <person name="Mourched A.-S."/>
            <person name="Charusanti P."/>
            <person name="Shaw S."/>
            <person name="Blin K."/>
            <person name="Weber T."/>
        </authorList>
    </citation>
    <scope>NUCLEOTIDE SEQUENCE [LARGE SCALE GENOMIC DNA]</scope>
    <source>
        <strain evidence="1 2">NBC_00123</strain>
    </source>
</reference>
<dbReference type="Proteomes" id="UP001622594">
    <property type="component" value="Chromosome"/>
</dbReference>
<sequence length="125" mass="13985">MMRLPFVSRRHMEAALTLAAAATQHLLDEEDKVLIAERTARASAEERIAKLVRGRADAAHVDSLEQRIQRLTRIVTQLRAGVVDDEQTAELRRQLGLAQSATRALAVRLDELTTANHSHDKEVRS</sequence>